<name>A0A370DP97_9GAMM</name>
<keyword evidence="1" id="KW-0812">Transmembrane</keyword>
<keyword evidence="3" id="KW-1185">Reference proteome</keyword>
<reference evidence="2 3" key="1">
    <citation type="journal article" date="2018" name="ISME J.">
        <title>Endosymbiont genomes yield clues of tubeworm success.</title>
        <authorList>
            <person name="Li Y."/>
            <person name="Liles M.R."/>
            <person name="Halanych K.M."/>
        </authorList>
    </citation>
    <scope>NUCLEOTIDE SEQUENCE [LARGE SCALE GENOMIC DNA]</scope>
    <source>
        <strain evidence="2">A1462</strain>
    </source>
</reference>
<accession>A0A370DP97</accession>
<dbReference type="InterPro" id="IPR053860">
    <property type="entry name" value="DUF6932"/>
</dbReference>
<sequence length="100" mass="11446">MNGLRRFLSIEWKNVGISAPIYIGGSFVSRTPTPADIDVVLELSEMTDNLGLAAALALRFNHNNIKSYIILIFGRVILFCRVILLNFFSMLVQRRLWNWC</sequence>
<proteinExistence type="predicted"/>
<keyword evidence="1" id="KW-1133">Transmembrane helix</keyword>
<protein>
    <submittedName>
        <fullName evidence="2">Uncharacterized protein</fullName>
    </submittedName>
</protein>
<evidence type="ECO:0000313" key="2">
    <source>
        <dbReference type="EMBL" id="RDH86390.1"/>
    </source>
</evidence>
<dbReference type="Proteomes" id="UP000254771">
    <property type="component" value="Unassembled WGS sequence"/>
</dbReference>
<dbReference type="EMBL" id="QFXE01000010">
    <property type="protein sequence ID" value="RDH86390.1"/>
    <property type="molecule type" value="Genomic_DNA"/>
</dbReference>
<dbReference type="AlphaFoldDB" id="A0A370DP97"/>
<gene>
    <name evidence="2" type="ORF">DIZ78_09480</name>
</gene>
<dbReference type="Pfam" id="PF22014">
    <property type="entry name" value="DUF6932"/>
    <property type="match status" value="1"/>
</dbReference>
<evidence type="ECO:0000313" key="3">
    <source>
        <dbReference type="Proteomes" id="UP000254771"/>
    </source>
</evidence>
<keyword evidence="1" id="KW-0472">Membrane</keyword>
<comment type="caution">
    <text evidence="2">The sequence shown here is derived from an EMBL/GenBank/DDBJ whole genome shotgun (WGS) entry which is preliminary data.</text>
</comment>
<evidence type="ECO:0000256" key="1">
    <source>
        <dbReference type="SAM" id="Phobius"/>
    </source>
</evidence>
<organism evidence="2 3">
    <name type="scientific">endosymbiont of Escarpia spicata</name>
    <dbReference type="NCBI Taxonomy" id="2200908"/>
    <lineage>
        <taxon>Bacteria</taxon>
        <taxon>Pseudomonadati</taxon>
        <taxon>Pseudomonadota</taxon>
        <taxon>Gammaproteobacteria</taxon>
        <taxon>sulfur-oxidizing symbionts</taxon>
    </lineage>
</organism>
<feature type="transmembrane region" description="Helical" evidence="1">
    <location>
        <begin position="68"/>
        <end position="88"/>
    </location>
</feature>